<dbReference type="EMBL" id="CM042060">
    <property type="protein sequence ID" value="KAI3678084.1"/>
    <property type="molecule type" value="Genomic_DNA"/>
</dbReference>
<accession>A0ACB8Y2R2</accession>
<proteinExistence type="predicted"/>
<evidence type="ECO:0000313" key="1">
    <source>
        <dbReference type="EMBL" id="KAI3678084.1"/>
    </source>
</evidence>
<comment type="caution">
    <text evidence="1">The sequence shown here is derived from an EMBL/GenBank/DDBJ whole genome shotgun (WGS) entry which is preliminary data.</text>
</comment>
<reference evidence="2" key="1">
    <citation type="journal article" date="2022" name="Mol. Ecol. Resour.">
        <title>The genomes of chicory, endive, great burdock and yacon provide insights into Asteraceae palaeo-polyploidization history and plant inulin production.</title>
        <authorList>
            <person name="Fan W."/>
            <person name="Wang S."/>
            <person name="Wang H."/>
            <person name="Wang A."/>
            <person name="Jiang F."/>
            <person name="Liu H."/>
            <person name="Zhao H."/>
            <person name="Xu D."/>
            <person name="Zhang Y."/>
        </authorList>
    </citation>
    <scope>NUCLEOTIDE SEQUENCE [LARGE SCALE GENOMIC DNA]</scope>
    <source>
        <strain evidence="2">cv. Niubang</strain>
    </source>
</reference>
<name>A0ACB8Y2R2_ARCLA</name>
<sequence length="188" mass="22097">MSHPRRPSRPLQRLEDEVQRRAEMISNLESLRLKIPPQTSNEEFDFLSKAEIEESVRAEKLIAECQKDADLALEVHSSLFNDDNMKKNPVKVQVALLKEIEEENAKRKEINDDSLAWCKKNLDHRSDPLKITIVTISGRKKKDRTTITMEIFREDGSAKDMFLSRLEHFGYSEWLEFREVLKKTRTQR</sequence>
<keyword evidence="2" id="KW-1185">Reference proteome</keyword>
<reference evidence="1 2" key="2">
    <citation type="journal article" date="2022" name="Mol. Ecol. Resour.">
        <title>The genomes of chicory, endive, great burdock and yacon provide insights into Asteraceae paleo-polyploidization history and plant inulin production.</title>
        <authorList>
            <person name="Fan W."/>
            <person name="Wang S."/>
            <person name="Wang H."/>
            <person name="Wang A."/>
            <person name="Jiang F."/>
            <person name="Liu H."/>
            <person name="Zhao H."/>
            <person name="Xu D."/>
            <person name="Zhang Y."/>
        </authorList>
    </citation>
    <scope>NUCLEOTIDE SEQUENCE [LARGE SCALE GENOMIC DNA]</scope>
    <source>
        <strain evidence="2">cv. Niubang</strain>
    </source>
</reference>
<organism evidence="1 2">
    <name type="scientific">Arctium lappa</name>
    <name type="common">Greater burdock</name>
    <name type="synonym">Lappa major</name>
    <dbReference type="NCBI Taxonomy" id="4217"/>
    <lineage>
        <taxon>Eukaryota</taxon>
        <taxon>Viridiplantae</taxon>
        <taxon>Streptophyta</taxon>
        <taxon>Embryophyta</taxon>
        <taxon>Tracheophyta</taxon>
        <taxon>Spermatophyta</taxon>
        <taxon>Magnoliopsida</taxon>
        <taxon>eudicotyledons</taxon>
        <taxon>Gunneridae</taxon>
        <taxon>Pentapetalae</taxon>
        <taxon>asterids</taxon>
        <taxon>campanulids</taxon>
        <taxon>Asterales</taxon>
        <taxon>Asteraceae</taxon>
        <taxon>Carduoideae</taxon>
        <taxon>Cardueae</taxon>
        <taxon>Arctiinae</taxon>
        <taxon>Arctium</taxon>
    </lineage>
</organism>
<protein>
    <submittedName>
        <fullName evidence="1">Uncharacterized protein</fullName>
    </submittedName>
</protein>
<dbReference type="Proteomes" id="UP001055879">
    <property type="component" value="Linkage Group LG14"/>
</dbReference>
<gene>
    <name evidence="1" type="ORF">L6452_37363</name>
</gene>
<evidence type="ECO:0000313" key="2">
    <source>
        <dbReference type="Proteomes" id="UP001055879"/>
    </source>
</evidence>